<gene>
    <name evidence="1" type="ORF">CQW29_05025</name>
</gene>
<dbReference type="AlphaFoldDB" id="A0A2S9IGW1"/>
<proteinExistence type="predicted"/>
<dbReference type="OrthoDB" id="72471at2"/>
<dbReference type="RefSeq" id="WP_105591600.1">
    <property type="nucleotide sequence ID" value="NZ_PDET01000002.1"/>
</dbReference>
<comment type="caution">
    <text evidence="1">The sequence shown here is derived from an EMBL/GenBank/DDBJ whole genome shotgun (WGS) entry which is preliminary data.</text>
</comment>
<evidence type="ECO:0000313" key="1">
    <source>
        <dbReference type="EMBL" id="PRD17018.1"/>
    </source>
</evidence>
<accession>A0A2S9IGW1</accession>
<protein>
    <recommendedName>
        <fullName evidence="3">Morphogenetic protein</fullName>
    </recommendedName>
</protein>
<evidence type="ECO:0000313" key="2">
    <source>
        <dbReference type="Proteomes" id="UP000239181"/>
    </source>
</evidence>
<reference evidence="1 2" key="1">
    <citation type="submission" date="2017-10" db="EMBL/GenBank/DDBJ databases">
        <title>Draft genome of two endophytic bacteria isolated from 'guarana' Paullinia cupana (Mart.) Ducke.</title>
        <authorList>
            <person name="Siqueira K.A."/>
            <person name="Liotti R.G."/>
            <person name="Mendes T.A."/>
            <person name="Soares M.A."/>
        </authorList>
    </citation>
    <scope>NUCLEOTIDE SEQUENCE [LARGE SCALE GENOMIC DNA]</scope>
    <source>
        <strain evidence="1 2">342</strain>
    </source>
</reference>
<organism evidence="1 2">
    <name type="scientific">Pantoea coffeiphila</name>
    <dbReference type="NCBI Taxonomy" id="1465635"/>
    <lineage>
        <taxon>Bacteria</taxon>
        <taxon>Pseudomonadati</taxon>
        <taxon>Pseudomonadota</taxon>
        <taxon>Gammaproteobacteria</taxon>
        <taxon>Enterobacterales</taxon>
        <taxon>Erwiniaceae</taxon>
        <taxon>Pantoea</taxon>
    </lineage>
</organism>
<keyword evidence="2" id="KW-1185">Reference proteome</keyword>
<sequence>MKERPILFSDQRVRALLSGRQSQTRRIMKSQPFGPVQDNHEGCYGIDVKRNHLQGNLVMSMENISHHSPHGQPGDRLWVRETWRGPVIAPEDVARYQQDPAAFRDRKYCRYRADTSTWGSEDGIGHPGWQAGIHMPRWASRIDLLITRLRVEKIQDISDDDIVAEGVQFDSHFLNNFFTMQNETDSPKEAYRKAWTAQYGGTSWEVNPWVWVIDFERV</sequence>
<name>A0A2S9IGW1_9GAMM</name>
<evidence type="ECO:0008006" key="3">
    <source>
        <dbReference type="Google" id="ProtNLM"/>
    </source>
</evidence>
<dbReference type="Proteomes" id="UP000239181">
    <property type="component" value="Unassembled WGS sequence"/>
</dbReference>
<dbReference type="EMBL" id="PDET01000002">
    <property type="protein sequence ID" value="PRD17018.1"/>
    <property type="molecule type" value="Genomic_DNA"/>
</dbReference>